<dbReference type="SUPFAM" id="SSF56112">
    <property type="entry name" value="Protein kinase-like (PK-like)"/>
    <property type="match status" value="1"/>
</dbReference>
<evidence type="ECO:0000313" key="10">
    <source>
        <dbReference type="EMBL" id="GLI63780.1"/>
    </source>
</evidence>
<name>A0ABQ5S1K0_9CHLO</name>
<dbReference type="Gene3D" id="3.30.200.20">
    <property type="entry name" value="Phosphorylase Kinase, domain 1"/>
    <property type="match status" value="1"/>
</dbReference>
<feature type="domain" description="Protein kinase" evidence="9">
    <location>
        <begin position="987"/>
        <end position="1311"/>
    </location>
</feature>
<feature type="region of interest" description="Disordered" evidence="8">
    <location>
        <begin position="1192"/>
        <end position="1222"/>
    </location>
</feature>
<keyword evidence="4" id="KW-0418">Kinase</keyword>
<dbReference type="EMBL" id="BSDZ01000016">
    <property type="protein sequence ID" value="GLI63780.1"/>
    <property type="molecule type" value="Genomic_DNA"/>
</dbReference>
<evidence type="ECO:0000256" key="7">
    <source>
        <dbReference type="SAM" id="Coils"/>
    </source>
</evidence>
<evidence type="ECO:0000256" key="1">
    <source>
        <dbReference type="ARBA" id="ARBA00022527"/>
    </source>
</evidence>
<keyword evidence="1" id="KW-0723">Serine/threonine-protein kinase</keyword>
<evidence type="ECO:0000256" key="3">
    <source>
        <dbReference type="ARBA" id="ARBA00022741"/>
    </source>
</evidence>
<evidence type="ECO:0000256" key="5">
    <source>
        <dbReference type="ARBA" id="ARBA00022840"/>
    </source>
</evidence>
<feature type="compositionally biased region" description="Polar residues" evidence="8">
    <location>
        <begin position="185"/>
        <end position="194"/>
    </location>
</feature>
<dbReference type="Pfam" id="PF07714">
    <property type="entry name" value="PK_Tyr_Ser-Thr"/>
    <property type="match status" value="1"/>
</dbReference>
<feature type="region of interest" description="Disordered" evidence="8">
    <location>
        <begin position="167"/>
        <end position="240"/>
    </location>
</feature>
<evidence type="ECO:0000313" key="11">
    <source>
        <dbReference type="Proteomes" id="UP001165090"/>
    </source>
</evidence>
<dbReference type="InterPro" id="IPR008271">
    <property type="entry name" value="Ser/Thr_kinase_AS"/>
</dbReference>
<evidence type="ECO:0000256" key="4">
    <source>
        <dbReference type="ARBA" id="ARBA00022777"/>
    </source>
</evidence>
<dbReference type="InterPro" id="IPR011009">
    <property type="entry name" value="Kinase-like_dom_sf"/>
</dbReference>
<feature type="compositionally biased region" description="Polar residues" evidence="8">
    <location>
        <begin position="587"/>
        <end position="606"/>
    </location>
</feature>
<feature type="region of interest" description="Disordered" evidence="8">
    <location>
        <begin position="468"/>
        <end position="543"/>
    </location>
</feature>
<keyword evidence="2" id="KW-0808">Transferase</keyword>
<dbReference type="Pfam" id="PF00069">
    <property type="entry name" value="Pkinase"/>
    <property type="match status" value="1"/>
</dbReference>
<proteinExistence type="predicted"/>
<feature type="region of interest" description="Disordered" evidence="8">
    <location>
        <begin position="830"/>
        <end position="868"/>
    </location>
</feature>
<feature type="region of interest" description="Disordered" evidence="8">
    <location>
        <begin position="568"/>
        <end position="693"/>
    </location>
</feature>
<feature type="compositionally biased region" description="Low complexity" evidence="8">
    <location>
        <begin position="647"/>
        <end position="659"/>
    </location>
</feature>
<dbReference type="InterPro" id="IPR017441">
    <property type="entry name" value="Protein_kinase_ATP_BS"/>
</dbReference>
<evidence type="ECO:0000256" key="8">
    <source>
        <dbReference type="SAM" id="MobiDB-lite"/>
    </source>
</evidence>
<dbReference type="Gene3D" id="1.10.510.10">
    <property type="entry name" value="Transferase(Phosphotransferase) domain 1"/>
    <property type="match status" value="1"/>
</dbReference>
<dbReference type="InterPro" id="IPR051681">
    <property type="entry name" value="Ser/Thr_Kinases-Pseudokinases"/>
</dbReference>
<gene>
    <name evidence="10" type="ORF">VaNZ11_006861</name>
</gene>
<sequence length="1345" mass="137952">MTGGNQRVGVATRRAVTRIFGAADSLPERSKASKVLTTVACRLQLFVYELERVRFDHFGLGIEQLLDRLHEHCQLLGVASVEGGGVQSGYALLSELLELLQELEAAVLLLPGQLGGDAQYKPALDELQALLASVAYYRSECEETKQRMEAALSELVQALPIRVSVPGSPRASGATLNVRRMAKPASSSQGSPSATAVAGRSNSGGGIYSNGASRSSTSCSPRSGGGTAGADAATTERGNPQGDIAVLQRVRQVICELDLDVEMAEGAKDLDAELLQLRDQMHQELQQQLQQEQLQLQRYQQQQPEQDLHNLILDSPDSHLRSPAVGIQSGFPRSGARKRREGPSDKAAAAAVATPDSSVAASLPASPGVSSPTVAPHGAVRLHAARHVSRRLAAQHLARLKEQQRQLRLQNAVTAAATGMAAAAATAAGVGTPKGSGGAATVTNNTAAAADPNTVDQDSSDDFAMQPATRRRKMAVSEDEPAGSGSDVATPTAKTAIGGSALADEGKQRLRSPNGKALGRVADTSVASAASSSTAEDAGAGTIEQNGEEVQTVAKSMAAAATAAAAAGPLDVEKSDPSELPGAVVSEDSNATSPATQADGLTSASDGDSVGHGCDPQVNAANGLGPECSSGSISDSDQDVTARCAASSLGDESDGSSGSRRTGVLMARRGGGVNSSGASDSDASSRSHPLGVPRPLEASVAALRKLNRVTTLAGMWEAGRLVVQQDAVKAAAGANGDGGGASASSSDYEDRNDSCASDAGAGDNDVRGQLSAWVARWRRAALMPDTAALSGADSRAAVSNSPFMMLAMQRRPMKVAAAAPPQRVHCRLSAAPPPSLTREATSAEYPASPASAHGGYGGGSEVNSAPHSPTAATTVAAVAGPLGGCRRIRGTGIAAAAVAPAPLPLPDASVHLRAVGVPGCFAPHWGPPPGPMGLPAAVLPAAGLWLRGGGSGGSSGSRSSSGGGAGGTEFLDFGPDVPTLDLHRDITGWGPCLGRGAFGAVYKALFRNKPAAIKVLHGGALDVRDMRALRTEISLLCRLRHHPNIITVYGAAAAPPDRVALVTELMDCDLYDYIHRRRQNCVPIDEVLSIARAIASGLSELHPAIVHRDLKPANVLLSHSAPSSQAGAGAGGGAQQLDRRLTVKIADFGLARHKRSQYLSTRDRDAGTLKYMAPECIASGIGGGGVRGGGSGNAGKNGGEARSGGGAGNGDGEDGGSGGGIGSSGGGITEKCDIYSFGVLLYELITGREPWEGCHPLYAMCQVQSGVTLQLPDDTERCPPALRLLVQRCWSYQHHKRPTSRELLQELDGIIAARLQQQHQMAEVERHGSSGDGTATDATAVMPLP</sequence>
<dbReference type="InterPro" id="IPR000719">
    <property type="entry name" value="Prot_kinase_dom"/>
</dbReference>
<comment type="caution">
    <text evidence="10">The sequence shown here is derived from an EMBL/GenBank/DDBJ whole genome shotgun (WGS) entry which is preliminary data.</text>
</comment>
<keyword evidence="5 6" id="KW-0067">ATP-binding</keyword>
<feature type="compositionally biased region" description="Low complexity" evidence="8">
    <location>
        <begin position="521"/>
        <end position="541"/>
    </location>
</feature>
<keyword evidence="11" id="KW-1185">Reference proteome</keyword>
<evidence type="ECO:0000256" key="6">
    <source>
        <dbReference type="PROSITE-ProRule" id="PRU10141"/>
    </source>
</evidence>
<evidence type="ECO:0000259" key="9">
    <source>
        <dbReference type="PROSITE" id="PS50011"/>
    </source>
</evidence>
<dbReference type="PROSITE" id="PS50011">
    <property type="entry name" value="PROTEIN_KINASE_DOM"/>
    <property type="match status" value="1"/>
</dbReference>
<organism evidence="10 11">
    <name type="scientific">Volvox africanus</name>
    <dbReference type="NCBI Taxonomy" id="51714"/>
    <lineage>
        <taxon>Eukaryota</taxon>
        <taxon>Viridiplantae</taxon>
        <taxon>Chlorophyta</taxon>
        <taxon>core chlorophytes</taxon>
        <taxon>Chlorophyceae</taxon>
        <taxon>CS clade</taxon>
        <taxon>Chlamydomonadales</taxon>
        <taxon>Volvocaceae</taxon>
        <taxon>Volvox</taxon>
    </lineage>
</organism>
<dbReference type="InterPro" id="IPR001245">
    <property type="entry name" value="Ser-Thr/Tyr_kinase_cat_dom"/>
</dbReference>
<feature type="region of interest" description="Disordered" evidence="8">
    <location>
        <begin position="732"/>
        <end position="763"/>
    </location>
</feature>
<protein>
    <recommendedName>
        <fullName evidence="9">Protein kinase domain-containing protein</fullName>
    </recommendedName>
</protein>
<feature type="region of interest" description="Disordered" evidence="8">
    <location>
        <begin position="1325"/>
        <end position="1345"/>
    </location>
</feature>
<keyword evidence="3 6" id="KW-0547">Nucleotide-binding</keyword>
<evidence type="ECO:0000256" key="2">
    <source>
        <dbReference type="ARBA" id="ARBA00022679"/>
    </source>
</evidence>
<dbReference type="PANTHER" id="PTHR44329:SF214">
    <property type="entry name" value="PROTEIN KINASE DOMAIN-CONTAINING PROTEIN"/>
    <property type="match status" value="1"/>
</dbReference>
<keyword evidence="7" id="KW-0175">Coiled coil</keyword>
<feature type="region of interest" description="Disordered" evidence="8">
    <location>
        <begin position="313"/>
        <end position="353"/>
    </location>
</feature>
<dbReference type="SMART" id="SM00220">
    <property type="entry name" value="S_TKc"/>
    <property type="match status" value="1"/>
</dbReference>
<accession>A0ABQ5S1K0</accession>
<feature type="coiled-coil region" evidence="7">
    <location>
        <begin position="267"/>
        <end position="302"/>
    </location>
</feature>
<feature type="compositionally biased region" description="Low complexity" evidence="8">
    <location>
        <begin position="211"/>
        <end position="222"/>
    </location>
</feature>
<feature type="compositionally biased region" description="Low complexity" evidence="8">
    <location>
        <begin position="675"/>
        <end position="687"/>
    </location>
</feature>
<dbReference type="PANTHER" id="PTHR44329">
    <property type="entry name" value="SERINE/THREONINE-PROTEIN KINASE TNNI3K-RELATED"/>
    <property type="match status" value="1"/>
</dbReference>
<reference evidence="10 11" key="1">
    <citation type="journal article" date="2023" name="IScience">
        <title>Expanded male sex-determining region conserved during the evolution of homothallism in the green alga Volvox.</title>
        <authorList>
            <person name="Yamamoto K."/>
            <person name="Matsuzaki R."/>
            <person name="Mahakham W."/>
            <person name="Heman W."/>
            <person name="Sekimoto H."/>
            <person name="Kawachi M."/>
            <person name="Minakuchi Y."/>
            <person name="Toyoda A."/>
            <person name="Nozaki H."/>
        </authorList>
    </citation>
    <scope>NUCLEOTIDE SEQUENCE [LARGE SCALE GENOMIC DNA]</scope>
    <source>
        <strain evidence="10 11">NIES-4468</strain>
    </source>
</reference>
<dbReference type="PROSITE" id="PS00107">
    <property type="entry name" value="PROTEIN_KINASE_ATP"/>
    <property type="match status" value="1"/>
</dbReference>
<feature type="binding site" evidence="6">
    <location>
        <position position="1014"/>
    </location>
    <ligand>
        <name>ATP</name>
        <dbReference type="ChEBI" id="CHEBI:30616"/>
    </ligand>
</feature>
<dbReference type="PROSITE" id="PS00108">
    <property type="entry name" value="PROTEIN_KINASE_ST"/>
    <property type="match status" value="1"/>
</dbReference>
<dbReference type="Proteomes" id="UP001165090">
    <property type="component" value="Unassembled WGS sequence"/>
</dbReference>